<reference evidence="3 4" key="1">
    <citation type="submission" date="2013-08" db="EMBL/GenBank/DDBJ databases">
        <authorList>
            <consortium name="DOE Joint Genome Institute"/>
            <person name="Eisen J."/>
            <person name="Huntemann M."/>
            <person name="Han J."/>
            <person name="Chen A."/>
            <person name="Kyrpides N."/>
            <person name="Mavromatis K."/>
            <person name="Markowitz V."/>
            <person name="Palaniappan K."/>
            <person name="Ivanova N."/>
            <person name="Schaumberg A."/>
            <person name="Pati A."/>
            <person name="Liolios K."/>
            <person name="Nordberg H.P."/>
            <person name="Cantor M.N."/>
            <person name="Hua S.X."/>
            <person name="Woyke T."/>
        </authorList>
    </citation>
    <scope>NUCLEOTIDE SEQUENCE [LARGE SCALE GENOMIC DNA]</scope>
    <source>
        <strain evidence="3 4">DSM 2278</strain>
    </source>
</reference>
<proteinExistence type="predicted"/>
<dbReference type="AlphaFoldDB" id="W9DQW3"/>
<evidence type="ECO:0000259" key="2">
    <source>
        <dbReference type="Pfam" id="PF16244"/>
    </source>
</evidence>
<dbReference type="STRING" id="1090322.MettiDRAFT_1409"/>
<gene>
    <name evidence="3" type="ORF">MettiDRAFT_1409</name>
</gene>
<keyword evidence="1" id="KW-0812">Transmembrane</keyword>
<evidence type="ECO:0000256" key="1">
    <source>
        <dbReference type="SAM" id="Phobius"/>
    </source>
</evidence>
<dbReference type="EMBL" id="AZAJ01000001">
    <property type="protein sequence ID" value="ETA67968.1"/>
    <property type="molecule type" value="Genomic_DNA"/>
</dbReference>
<feature type="transmembrane region" description="Helical" evidence="1">
    <location>
        <begin position="12"/>
        <end position="30"/>
    </location>
</feature>
<evidence type="ECO:0000313" key="3">
    <source>
        <dbReference type="EMBL" id="ETA67968.1"/>
    </source>
</evidence>
<keyword evidence="1" id="KW-0472">Membrane</keyword>
<name>W9DQW3_METTI</name>
<sequence length="394" mass="44220">MIFNINHVNHKHILIAVLILVALTIIGSIASEHEWTSITKEEHSSHSNYLNPDTTQVNITLEEAKDILTSTDSDIDSDSVDGELINESEFGIIWQLTSKTIYNESIVASIDPYDGTLLCTVTTKGDRVDSKYLDPNTTEVTVSLEEAKNILLAENPDLEVDSINGQLLNDDDFGIIWQLTSKTSNDRSVLAGIDADDGNLVFIYDGSKETFSDGKVSEEEALEISEEYMETKLTDEQLNKIRFEFINYRENADDLPGFYHIKYIRIINGVPLISDGATISVNSETGEVSSYREHWETLNENNYTVDNESILTEEEAAEYLKEFIEEQAYEGKVSNSIEVISSKLIWKYTETDEIRLAWWMKFTDPNLGLGESLPGLVIIDANTGEVLIADFTIG</sequence>
<dbReference type="Pfam" id="PF16244">
    <property type="entry name" value="DUF4901"/>
    <property type="match status" value="1"/>
</dbReference>
<accession>W9DQW3</accession>
<protein>
    <recommendedName>
        <fullName evidence="2">YcdB/YcdC repeated domain-containing protein</fullName>
    </recommendedName>
</protein>
<dbReference type="RefSeq" id="WP_023845104.1">
    <property type="nucleotide sequence ID" value="NZ_AZAJ01000001.1"/>
</dbReference>
<keyword evidence="1" id="KW-1133">Transmembrane helix</keyword>
<feature type="domain" description="YcdB/YcdC repeated" evidence="2">
    <location>
        <begin position="170"/>
        <end position="294"/>
    </location>
</feature>
<keyword evidence="4" id="KW-1185">Reference proteome</keyword>
<comment type="caution">
    <text evidence="3">The sequence shown here is derived from an EMBL/GenBank/DDBJ whole genome shotgun (WGS) entry which is preliminary data.</text>
</comment>
<dbReference type="InterPro" id="IPR032599">
    <property type="entry name" value="YcdB/YcdC_rep_domain"/>
</dbReference>
<organism evidence="3 4">
    <name type="scientific">Methanolobus tindarius DSM 2278</name>
    <dbReference type="NCBI Taxonomy" id="1090322"/>
    <lineage>
        <taxon>Archaea</taxon>
        <taxon>Methanobacteriati</taxon>
        <taxon>Methanobacteriota</taxon>
        <taxon>Stenosarchaea group</taxon>
        <taxon>Methanomicrobia</taxon>
        <taxon>Methanosarcinales</taxon>
        <taxon>Methanosarcinaceae</taxon>
        <taxon>Methanolobus</taxon>
    </lineage>
</organism>
<evidence type="ECO:0000313" key="4">
    <source>
        <dbReference type="Proteomes" id="UP000019483"/>
    </source>
</evidence>
<dbReference type="OrthoDB" id="132120at2157"/>
<dbReference type="Proteomes" id="UP000019483">
    <property type="component" value="Unassembled WGS sequence"/>
</dbReference>